<name>A0AAE1I731_9NEOP</name>
<comment type="caution">
    <text evidence="1">The sequence shown here is derived from an EMBL/GenBank/DDBJ whole genome shotgun (WGS) entry which is preliminary data.</text>
</comment>
<dbReference type="EMBL" id="JAHWGI010001439">
    <property type="protein sequence ID" value="KAK3932701.1"/>
    <property type="molecule type" value="Genomic_DNA"/>
</dbReference>
<evidence type="ECO:0000313" key="1">
    <source>
        <dbReference type="EMBL" id="KAK3932701.1"/>
    </source>
</evidence>
<sequence length="325" mass="37266">MDYNINDDGGYKSKEDVYKINDEGKVNDDSKEHESASFRTLSICDKEDRNTNMKVVENEGKLDINANVDHDHLQNMFTNQLKVENRLDDDTDVSTSLFSLTYWLTHSVFQVARSFHEILLYEINRWLRRNLKGQEDAVKVLRDGSEVRVEFSSVTAAAAVAKSKEIEIFEEVMSFLQVPLAPVAVIRDNYINQVMLGVVETSLSKMSDESRPGPVRLREGNIAANWSAFEQRFDIYMKSNPKRFEAPANKWAIMMNEAGKEAIEVYNSFKTLDEAGNIVKTDNNENFDEVVKKFRSYTAARKSVLSIRTAFRARKQKPGETFANW</sequence>
<accession>A0AAE1I731</accession>
<evidence type="ECO:0000313" key="2">
    <source>
        <dbReference type="Proteomes" id="UP001219518"/>
    </source>
</evidence>
<reference evidence="1" key="2">
    <citation type="journal article" date="2023" name="BMC Genomics">
        <title>Pest status, molecular evolution, and epigenetic factors derived from the genome assembly of Frankliniella fusca, a thysanopteran phytovirus vector.</title>
        <authorList>
            <person name="Catto M.A."/>
            <person name="Labadie P.E."/>
            <person name="Jacobson A.L."/>
            <person name="Kennedy G.G."/>
            <person name="Srinivasan R."/>
            <person name="Hunt B.G."/>
        </authorList>
    </citation>
    <scope>NUCLEOTIDE SEQUENCE</scope>
    <source>
        <strain evidence="1">PL_HMW_Pooled</strain>
    </source>
</reference>
<dbReference type="AlphaFoldDB" id="A0AAE1I731"/>
<organism evidence="1 2">
    <name type="scientific">Frankliniella fusca</name>
    <dbReference type="NCBI Taxonomy" id="407009"/>
    <lineage>
        <taxon>Eukaryota</taxon>
        <taxon>Metazoa</taxon>
        <taxon>Ecdysozoa</taxon>
        <taxon>Arthropoda</taxon>
        <taxon>Hexapoda</taxon>
        <taxon>Insecta</taxon>
        <taxon>Pterygota</taxon>
        <taxon>Neoptera</taxon>
        <taxon>Paraneoptera</taxon>
        <taxon>Thysanoptera</taxon>
        <taxon>Terebrantia</taxon>
        <taxon>Thripoidea</taxon>
        <taxon>Thripidae</taxon>
        <taxon>Frankliniella</taxon>
    </lineage>
</organism>
<keyword evidence="2" id="KW-1185">Reference proteome</keyword>
<proteinExistence type="predicted"/>
<reference evidence="1" key="1">
    <citation type="submission" date="2021-07" db="EMBL/GenBank/DDBJ databases">
        <authorList>
            <person name="Catto M.A."/>
            <person name="Jacobson A."/>
            <person name="Kennedy G."/>
            <person name="Labadie P."/>
            <person name="Hunt B.G."/>
            <person name="Srinivasan R."/>
        </authorList>
    </citation>
    <scope>NUCLEOTIDE SEQUENCE</scope>
    <source>
        <strain evidence="1">PL_HMW_Pooled</strain>
        <tissue evidence="1">Head</tissue>
    </source>
</reference>
<gene>
    <name evidence="1" type="ORF">KUF71_002671</name>
</gene>
<protein>
    <submittedName>
        <fullName evidence="1">Neutral ceramidase</fullName>
    </submittedName>
</protein>
<dbReference type="Proteomes" id="UP001219518">
    <property type="component" value="Unassembled WGS sequence"/>
</dbReference>